<evidence type="ECO:0000313" key="1">
    <source>
        <dbReference type="EMBL" id="GBP68499.1"/>
    </source>
</evidence>
<dbReference type="EMBL" id="BGZK01001013">
    <property type="protein sequence ID" value="GBP68499.1"/>
    <property type="molecule type" value="Genomic_DNA"/>
</dbReference>
<protein>
    <submittedName>
        <fullName evidence="1">Uncharacterized protein</fullName>
    </submittedName>
</protein>
<evidence type="ECO:0000313" key="2">
    <source>
        <dbReference type="Proteomes" id="UP000299102"/>
    </source>
</evidence>
<sequence>MRMLMQQVVIPNNIEGAVDARVDGQPELTHSGTGDVRVPQTFQCRHAFSTKKSLCHLRDQLQSMRPGQVTAWLSHLYVRVQGTFKVHRPAIYNRSHCACSNDFINNALFQTDPINKKNWSDIA</sequence>
<organism evidence="1 2">
    <name type="scientific">Eumeta variegata</name>
    <name type="common">Bagworm moth</name>
    <name type="synonym">Eumeta japonica</name>
    <dbReference type="NCBI Taxonomy" id="151549"/>
    <lineage>
        <taxon>Eukaryota</taxon>
        <taxon>Metazoa</taxon>
        <taxon>Ecdysozoa</taxon>
        <taxon>Arthropoda</taxon>
        <taxon>Hexapoda</taxon>
        <taxon>Insecta</taxon>
        <taxon>Pterygota</taxon>
        <taxon>Neoptera</taxon>
        <taxon>Endopterygota</taxon>
        <taxon>Lepidoptera</taxon>
        <taxon>Glossata</taxon>
        <taxon>Ditrysia</taxon>
        <taxon>Tineoidea</taxon>
        <taxon>Psychidae</taxon>
        <taxon>Oiketicinae</taxon>
        <taxon>Eumeta</taxon>
    </lineage>
</organism>
<gene>
    <name evidence="1" type="ORF">EVAR_42450_1</name>
</gene>
<dbReference type="Proteomes" id="UP000299102">
    <property type="component" value="Unassembled WGS sequence"/>
</dbReference>
<accession>A0A4C1Y1S7</accession>
<dbReference type="AlphaFoldDB" id="A0A4C1Y1S7"/>
<comment type="caution">
    <text evidence="1">The sequence shown here is derived from an EMBL/GenBank/DDBJ whole genome shotgun (WGS) entry which is preliminary data.</text>
</comment>
<keyword evidence="2" id="KW-1185">Reference proteome</keyword>
<proteinExistence type="predicted"/>
<name>A0A4C1Y1S7_EUMVA</name>
<reference evidence="1 2" key="1">
    <citation type="journal article" date="2019" name="Commun. Biol.">
        <title>The bagworm genome reveals a unique fibroin gene that provides high tensile strength.</title>
        <authorList>
            <person name="Kono N."/>
            <person name="Nakamura H."/>
            <person name="Ohtoshi R."/>
            <person name="Tomita M."/>
            <person name="Numata K."/>
            <person name="Arakawa K."/>
        </authorList>
    </citation>
    <scope>NUCLEOTIDE SEQUENCE [LARGE SCALE GENOMIC DNA]</scope>
</reference>